<organism evidence="1">
    <name type="scientific">marine sediment metagenome</name>
    <dbReference type="NCBI Taxonomy" id="412755"/>
    <lineage>
        <taxon>unclassified sequences</taxon>
        <taxon>metagenomes</taxon>
        <taxon>ecological metagenomes</taxon>
    </lineage>
</organism>
<reference evidence="1" key="1">
    <citation type="journal article" date="2014" name="Front. Microbiol.">
        <title>High frequency of phylogenetically diverse reductive dehalogenase-homologous genes in deep subseafloor sedimentary metagenomes.</title>
        <authorList>
            <person name="Kawai M."/>
            <person name="Futagami T."/>
            <person name="Toyoda A."/>
            <person name="Takaki Y."/>
            <person name="Nishi S."/>
            <person name="Hori S."/>
            <person name="Arai W."/>
            <person name="Tsubouchi T."/>
            <person name="Morono Y."/>
            <person name="Uchiyama I."/>
            <person name="Ito T."/>
            <person name="Fujiyama A."/>
            <person name="Inagaki F."/>
            <person name="Takami H."/>
        </authorList>
    </citation>
    <scope>NUCLEOTIDE SEQUENCE</scope>
    <source>
        <strain evidence="1">Expedition CK06-06</strain>
    </source>
</reference>
<evidence type="ECO:0000313" key="1">
    <source>
        <dbReference type="EMBL" id="GAF91208.1"/>
    </source>
</evidence>
<name>X0TCG6_9ZZZZ</name>
<comment type="caution">
    <text evidence="1">The sequence shown here is derived from an EMBL/GenBank/DDBJ whole genome shotgun (WGS) entry which is preliminary data.</text>
</comment>
<dbReference type="SUPFAM" id="SSF53335">
    <property type="entry name" value="S-adenosyl-L-methionine-dependent methyltransferases"/>
    <property type="match status" value="1"/>
</dbReference>
<evidence type="ECO:0008006" key="2">
    <source>
        <dbReference type="Google" id="ProtNLM"/>
    </source>
</evidence>
<accession>X0TCG6</accession>
<dbReference type="Gene3D" id="3.40.50.150">
    <property type="entry name" value="Vaccinia Virus protein VP39"/>
    <property type="match status" value="1"/>
</dbReference>
<protein>
    <recommendedName>
        <fullName evidence="2">Class I SAM-dependent methyltransferase</fullName>
    </recommendedName>
</protein>
<dbReference type="EMBL" id="BARS01016830">
    <property type="protein sequence ID" value="GAF91208.1"/>
    <property type="molecule type" value="Genomic_DNA"/>
</dbReference>
<dbReference type="Pfam" id="PF13578">
    <property type="entry name" value="Methyltransf_24"/>
    <property type="match status" value="1"/>
</dbReference>
<gene>
    <name evidence="1" type="ORF">S01H1_27610</name>
</gene>
<dbReference type="InterPro" id="IPR029063">
    <property type="entry name" value="SAM-dependent_MTases_sf"/>
</dbReference>
<proteinExistence type="predicted"/>
<feature type="non-terminal residue" evidence="1">
    <location>
        <position position="162"/>
    </location>
</feature>
<sequence>MSTIGDLIGDVVRFKNHKNPGTLRPAFRYIREHNNKSGGLVGVEIGVQNGVNALSVLQNLPIKMLYLVDPYEAYIDYDGCHYPDMDEIFLDARERLSGFNDKIKFVKEYSVKASEILSDNLDFVYIDGNHSYEFVKQDIMCWFPKVRVGGVLGGHDLQYQGV</sequence>
<dbReference type="AlphaFoldDB" id="X0TCG6"/>